<reference evidence="12" key="1">
    <citation type="journal article" date="2017" name="Nat. Ecol. Evol.">
        <title>Genome expansion and lineage-specific genetic innovations in the forest pathogenic fungi Armillaria.</title>
        <authorList>
            <person name="Sipos G."/>
            <person name="Prasanna A.N."/>
            <person name="Walter M.C."/>
            <person name="O'Connor E."/>
            <person name="Balint B."/>
            <person name="Krizsan K."/>
            <person name="Kiss B."/>
            <person name="Hess J."/>
            <person name="Varga T."/>
            <person name="Slot J."/>
            <person name="Riley R."/>
            <person name="Boka B."/>
            <person name="Rigling D."/>
            <person name="Barry K."/>
            <person name="Lee J."/>
            <person name="Mihaltcheva S."/>
            <person name="LaButti K."/>
            <person name="Lipzen A."/>
            <person name="Waldron R."/>
            <person name="Moloney N.M."/>
            <person name="Sperisen C."/>
            <person name="Kredics L."/>
            <person name="Vagvoelgyi C."/>
            <person name="Patrignani A."/>
            <person name="Fitzpatrick D."/>
            <person name="Nagy I."/>
            <person name="Doyle S."/>
            <person name="Anderson J.B."/>
            <person name="Grigoriev I.V."/>
            <person name="Gueldener U."/>
            <person name="Muensterkoetter M."/>
            <person name="Nagy L.G."/>
        </authorList>
    </citation>
    <scope>NUCLEOTIDE SEQUENCE [LARGE SCALE GENOMIC DNA]</scope>
    <source>
        <strain evidence="12">28-4</strain>
    </source>
</reference>
<dbReference type="InterPro" id="IPR001789">
    <property type="entry name" value="Sig_transdc_resp-reg_receiver"/>
</dbReference>
<name>A0A2H3CFE6_9AGAR</name>
<dbReference type="Proteomes" id="UP000218334">
    <property type="component" value="Unassembled WGS sequence"/>
</dbReference>
<evidence type="ECO:0000256" key="6">
    <source>
        <dbReference type="PROSITE-ProRule" id="PRU00169"/>
    </source>
</evidence>
<dbReference type="InterPro" id="IPR011006">
    <property type="entry name" value="CheY-like_superfamily"/>
</dbReference>
<feature type="domain" description="Response regulatory" evidence="10">
    <location>
        <begin position="806"/>
        <end position="925"/>
    </location>
</feature>
<gene>
    <name evidence="11" type="ORF">ARMSODRAFT_904648</name>
</gene>
<dbReference type="Gene3D" id="3.30.565.10">
    <property type="entry name" value="Histidine kinase-like ATPase, C-terminal domain"/>
    <property type="match status" value="2"/>
</dbReference>
<evidence type="ECO:0000259" key="9">
    <source>
        <dbReference type="PROSITE" id="PS50109"/>
    </source>
</evidence>
<protein>
    <recommendedName>
        <fullName evidence="2">histidine kinase</fullName>
        <ecNumber evidence="2">2.7.13.3</ecNumber>
    </recommendedName>
</protein>
<dbReference type="PRINTS" id="PR00344">
    <property type="entry name" value="BCTRLSENSOR"/>
</dbReference>
<keyword evidence="4" id="KW-0808">Transferase</keyword>
<dbReference type="CDD" id="cd00082">
    <property type="entry name" value="HisKA"/>
    <property type="match status" value="2"/>
</dbReference>
<evidence type="ECO:0000256" key="2">
    <source>
        <dbReference type="ARBA" id="ARBA00012438"/>
    </source>
</evidence>
<dbReference type="CDD" id="cd17546">
    <property type="entry name" value="REC_hyHK_CKI1_RcsC-like"/>
    <property type="match status" value="1"/>
</dbReference>
<feature type="region of interest" description="Disordered" evidence="7">
    <location>
        <begin position="353"/>
        <end position="375"/>
    </location>
</feature>
<dbReference type="SMART" id="SM00448">
    <property type="entry name" value="REC"/>
    <property type="match status" value="2"/>
</dbReference>
<dbReference type="GO" id="GO:0005886">
    <property type="term" value="C:plasma membrane"/>
    <property type="evidence" value="ECO:0007669"/>
    <property type="project" value="TreeGrafter"/>
</dbReference>
<dbReference type="Pfam" id="PF02518">
    <property type="entry name" value="HATPase_c"/>
    <property type="match status" value="2"/>
</dbReference>
<evidence type="ECO:0000256" key="1">
    <source>
        <dbReference type="ARBA" id="ARBA00000085"/>
    </source>
</evidence>
<dbReference type="InterPro" id="IPR004358">
    <property type="entry name" value="Sig_transdc_His_kin-like_C"/>
</dbReference>
<dbReference type="PROSITE" id="PS50110">
    <property type="entry name" value="RESPONSE_REGULATORY"/>
    <property type="match status" value="2"/>
</dbReference>
<evidence type="ECO:0000256" key="7">
    <source>
        <dbReference type="SAM" id="MobiDB-lite"/>
    </source>
</evidence>
<evidence type="ECO:0000256" key="5">
    <source>
        <dbReference type="ARBA" id="ARBA00022777"/>
    </source>
</evidence>
<dbReference type="SMART" id="SM00387">
    <property type="entry name" value="HATPase_c"/>
    <property type="match status" value="2"/>
</dbReference>
<dbReference type="GO" id="GO:0009927">
    <property type="term" value="F:histidine phosphotransfer kinase activity"/>
    <property type="evidence" value="ECO:0007669"/>
    <property type="project" value="TreeGrafter"/>
</dbReference>
<dbReference type="Gene3D" id="3.40.50.2300">
    <property type="match status" value="2"/>
</dbReference>
<organism evidence="11 12">
    <name type="scientific">Armillaria solidipes</name>
    <dbReference type="NCBI Taxonomy" id="1076256"/>
    <lineage>
        <taxon>Eukaryota</taxon>
        <taxon>Fungi</taxon>
        <taxon>Dikarya</taxon>
        <taxon>Basidiomycota</taxon>
        <taxon>Agaricomycotina</taxon>
        <taxon>Agaricomycetes</taxon>
        <taxon>Agaricomycetidae</taxon>
        <taxon>Agaricales</taxon>
        <taxon>Marasmiineae</taxon>
        <taxon>Physalacriaceae</taxon>
        <taxon>Armillaria</taxon>
    </lineage>
</organism>
<feature type="domain" description="Histidine kinase" evidence="9">
    <location>
        <begin position="522"/>
        <end position="742"/>
    </location>
</feature>
<dbReference type="Gene3D" id="3.30.450.20">
    <property type="entry name" value="PAS domain"/>
    <property type="match status" value="2"/>
</dbReference>
<dbReference type="PROSITE" id="PS50109">
    <property type="entry name" value="HIS_KIN"/>
    <property type="match status" value="2"/>
</dbReference>
<dbReference type="InterPro" id="IPR036097">
    <property type="entry name" value="HisK_dim/P_sf"/>
</dbReference>
<dbReference type="InterPro" id="IPR003661">
    <property type="entry name" value="HisK_dim/P_dom"/>
</dbReference>
<keyword evidence="8" id="KW-0732">Signal</keyword>
<feature type="modified residue" description="4-aspartylphosphate" evidence="6">
    <location>
        <position position="856"/>
    </location>
</feature>
<dbReference type="CDD" id="cd00156">
    <property type="entry name" value="REC"/>
    <property type="match status" value="1"/>
</dbReference>
<evidence type="ECO:0000256" key="4">
    <source>
        <dbReference type="ARBA" id="ARBA00022679"/>
    </source>
</evidence>
<dbReference type="InterPro" id="IPR036890">
    <property type="entry name" value="HATPase_C_sf"/>
</dbReference>
<dbReference type="Gene3D" id="1.10.287.130">
    <property type="match status" value="2"/>
</dbReference>
<evidence type="ECO:0000313" key="12">
    <source>
        <dbReference type="Proteomes" id="UP000218334"/>
    </source>
</evidence>
<dbReference type="InterPro" id="IPR005467">
    <property type="entry name" value="His_kinase_dom"/>
</dbReference>
<feature type="modified residue" description="4-aspartylphosphate" evidence="6">
    <location>
        <position position="1496"/>
    </location>
</feature>
<keyword evidence="3 6" id="KW-0597">Phosphoprotein</keyword>
<feature type="domain" description="Response regulatory" evidence="10">
    <location>
        <begin position="1421"/>
        <end position="1568"/>
    </location>
</feature>
<evidence type="ECO:0000256" key="8">
    <source>
        <dbReference type="SAM" id="SignalP"/>
    </source>
</evidence>
<dbReference type="Pfam" id="PF00512">
    <property type="entry name" value="HisKA"/>
    <property type="match status" value="2"/>
</dbReference>
<accession>A0A2H3CFE6</accession>
<dbReference type="Pfam" id="PF00072">
    <property type="entry name" value="Response_reg"/>
    <property type="match status" value="2"/>
</dbReference>
<dbReference type="SMART" id="SM00388">
    <property type="entry name" value="HisKA"/>
    <property type="match status" value="2"/>
</dbReference>
<dbReference type="SUPFAM" id="SSF47384">
    <property type="entry name" value="Homodimeric domain of signal transducing histidine kinase"/>
    <property type="match status" value="2"/>
</dbReference>
<dbReference type="SUPFAM" id="SSF55874">
    <property type="entry name" value="ATPase domain of HSP90 chaperone/DNA topoisomerase II/histidine kinase"/>
    <property type="match status" value="2"/>
</dbReference>
<evidence type="ECO:0000313" key="11">
    <source>
        <dbReference type="EMBL" id="PBK75497.1"/>
    </source>
</evidence>
<dbReference type="InterPro" id="IPR003594">
    <property type="entry name" value="HATPase_dom"/>
</dbReference>
<dbReference type="STRING" id="1076256.A0A2H3CFE6"/>
<evidence type="ECO:0000256" key="3">
    <source>
        <dbReference type="ARBA" id="ARBA00022553"/>
    </source>
</evidence>
<proteinExistence type="predicted"/>
<dbReference type="SUPFAM" id="SSF52172">
    <property type="entry name" value="CheY-like"/>
    <property type="match status" value="2"/>
</dbReference>
<dbReference type="EMBL" id="KZ293417">
    <property type="protein sequence ID" value="PBK75497.1"/>
    <property type="molecule type" value="Genomic_DNA"/>
</dbReference>
<evidence type="ECO:0000259" key="10">
    <source>
        <dbReference type="PROSITE" id="PS50110"/>
    </source>
</evidence>
<keyword evidence="5" id="KW-0418">Kinase</keyword>
<dbReference type="GO" id="GO:0000155">
    <property type="term" value="F:phosphorelay sensor kinase activity"/>
    <property type="evidence" value="ECO:0007669"/>
    <property type="project" value="InterPro"/>
</dbReference>
<dbReference type="PANTHER" id="PTHR43047">
    <property type="entry name" value="TWO-COMPONENT HISTIDINE PROTEIN KINASE"/>
    <property type="match status" value="1"/>
</dbReference>
<comment type="catalytic activity">
    <reaction evidence="1">
        <text>ATP + protein L-histidine = ADP + protein N-phospho-L-histidine.</text>
        <dbReference type="EC" id="2.7.13.3"/>
    </reaction>
</comment>
<feature type="domain" description="Histidine kinase" evidence="9">
    <location>
        <begin position="1090"/>
        <end position="1362"/>
    </location>
</feature>
<feature type="chain" id="PRO_5013776424" description="histidine kinase" evidence="8">
    <location>
        <begin position="22"/>
        <end position="1572"/>
    </location>
</feature>
<dbReference type="EC" id="2.7.13.3" evidence="2"/>
<feature type="signal peptide" evidence="8">
    <location>
        <begin position="1"/>
        <end position="21"/>
    </location>
</feature>
<sequence length="1572" mass="172177">MRSVQELSLLPALSLLPLGHPAAIYDVESAASDNVIPLPVWTNKAFDAFASDGILRLSSEGEQELARSILRFSRTSNTHGIPLSLSFADGSILYASLQLQSLRWVILIGVIVAPAIGVKPGISQSALPMLDFAPGVRSTEVGRLVLDYEWASTPLGPMHAWPQSLKSVVSIMLSNPSQSCVFWGPDRILLYNEAWAKGSASKHPHMLGKPGKLAFSEIWDTFSNHCDAVDQGQTVSRTDDLLFFDSRPGQELVHGSALTDDNFIPSVIETYYTWSYIPVEIENGTVGGIVNNCMETTGKVLSERHMKTVRALAERCAPARTSHHVWESVLDVLEGNAVDFPYVLCYTGQTTSTDGAQSSSGVDTHSEQTNNDFLRTPNTTHLKLVGSIGIEPGHPIASPHQVELSSGTYEQGHWPFAEACAGLESLRAQNPCPQLFEPRGWKDPTGDAILVPLCTSYDSPVGLVIFGLNTRRPYDDDYSGFHHTIVRNLSAALSATQSFEQEVQRADELRALDRAKTTFFQNVSHELRTPLTLIRGPCDDALKADHGSLDSVNKTRFKLIYRASGRLLRLVNSLMLFSSAEARRLQACFCPVRLGPATADMASLFRSSVEKAGIDYNVTCGDSADERIAYIDLGMWEKIVFNLLSNAVKYTKSGHIGLDLAYTSSEVILSIHDTGCGIPEDQLDKILLRFHRVEASDGRSIEGTGIGLALTNELVKMHQGTIHVRSTMGRGSVFTVRIPLGCGHLQEKDIDHDFDPASGLSVPGTGSYAAGIVEEAAGWLGEDSDTSSQLSHASSTDLIMTPQRFTVLLAEDNSDARSYIKSILLNAVQEVVDVSDGQAALDYIHTHELPDLIVTDVMMPRMTGTELLLKLADDPDPNVQAIPVMVLSARLGSEDRPDNIFRGAVDFLLKPFSSSELLNRVRTRLHTLKQRHELEKQVRDRTFELKLTQQRYQRMSELSPVAIFETDDVDHALITYANERFFTLTALPRILPLAFKSIIDRQTPEIQKAATSASLDAPIITGEPVQFDAVFANGKNAFVEVIALSDGRLLGTLTDQTEQRRIAAEQLSEERAKADLAVHQRRLQEAFIDIVSHELRNPLSAIVQSAELLSGSVDRLREIIDTLHAMNSNHDAEKLFEESSVELKDANHAVSSVTLCARHQTIIAADILAVSRLDSNLLSVNPVTFHLLEELQATLDMYSVQAAAQSIDFRLAISSDIEKETCVIADPTRFCQILVNLISNSCRILESWDGERSVNLYVAISPKRPFGTAISPAMEHDGTCVYLYCKLSDSGPGIPLDDQARLFTRFNDVHTGNGVRRSGSIGGTGLGLYLCKKLAELQGGQIRHSSAPGEGAAFHFFIEARKAPDAPSTGAISPRRIVAKALSKTIPLNGVASLKNVSQLSLRTPSPSGALPLPISRAELTILIVEDNLINQMLLRRQLEKAGKSEQSCASVYHQFMMGIEGFHTATANNGLEALEYLESCVADTSKRYPSVVLMDLEMPILDGLDATGCIRDWEKTGRLPGPRLRVFAITGNARQGQVDAALGAGMNRVFIKPYKLAEIIERIEAFEDMPH</sequence>
<dbReference type="PANTHER" id="PTHR43047:SF72">
    <property type="entry name" value="OSMOSENSING HISTIDINE PROTEIN KINASE SLN1"/>
    <property type="match status" value="1"/>
</dbReference>
<keyword evidence="12" id="KW-1185">Reference proteome</keyword>